<sequence length="295" mass="32186">MEYDTSVPAAEGLAAEFTALRPRLLGVAYSLLGSLDEAEDVVQDAWLRLSRIDPDEIDRIRDLTGWLVVTVSRLGVDALRSARRRREKYVGPWLPEPLVTGDPADRVTLDESMSLAMLVVLESLSPAERTAFVLHDVFGLEFTEVARAVGRKPAACRQLAARARKHVAARAPRFEVDAEAHRSAVTAFARACDGMDLAALVELLDPDVVLRTDGGGQVLAARRPVVGAEKVARFLVRTARSLGPAQQRHALVNGLPGLLRYRAGRLDSVVGLTVAGGRITELHIVRNPEKLRSIR</sequence>
<dbReference type="Gene3D" id="3.10.450.50">
    <property type="match status" value="1"/>
</dbReference>
<organism evidence="8 9">
    <name type="scientific">Actinopolymorpha rutila</name>
    <dbReference type="NCBI Taxonomy" id="446787"/>
    <lineage>
        <taxon>Bacteria</taxon>
        <taxon>Bacillati</taxon>
        <taxon>Actinomycetota</taxon>
        <taxon>Actinomycetes</taxon>
        <taxon>Propionibacteriales</taxon>
        <taxon>Actinopolymorphaceae</taxon>
        <taxon>Actinopolymorpha</taxon>
    </lineage>
</organism>
<dbReference type="InterPro" id="IPR052704">
    <property type="entry name" value="ECF_Sigma-70_Domain"/>
</dbReference>
<feature type="domain" description="RNA polymerase sigma-70 region 2" evidence="6">
    <location>
        <begin position="17"/>
        <end position="85"/>
    </location>
</feature>
<gene>
    <name evidence="8" type="ORF">F4554_000679</name>
</gene>
<evidence type="ECO:0000256" key="1">
    <source>
        <dbReference type="ARBA" id="ARBA00010641"/>
    </source>
</evidence>
<feature type="domain" description="RNA polymerase sigma factor 70 region 4 type 2" evidence="7">
    <location>
        <begin position="116"/>
        <end position="166"/>
    </location>
</feature>
<comment type="similarity">
    <text evidence="1">Belongs to the sigma-70 factor family. ECF subfamily.</text>
</comment>
<dbReference type="Gene3D" id="1.10.1740.10">
    <property type="match status" value="1"/>
</dbReference>
<evidence type="ECO:0000313" key="9">
    <source>
        <dbReference type="Proteomes" id="UP000579605"/>
    </source>
</evidence>
<accession>A0A852Z5B0</accession>
<dbReference type="GO" id="GO:0016987">
    <property type="term" value="F:sigma factor activity"/>
    <property type="evidence" value="ECO:0007669"/>
    <property type="project" value="UniProtKB-KW"/>
</dbReference>
<dbReference type="InterPro" id="IPR036388">
    <property type="entry name" value="WH-like_DNA-bd_sf"/>
</dbReference>
<dbReference type="RefSeq" id="WP_179786006.1">
    <property type="nucleotide sequence ID" value="NZ_BAAARR010000004.1"/>
</dbReference>
<evidence type="ECO:0000256" key="3">
    <source>
        <dbReference type="ARBA" id="ARBA00023015"/>
    </source>
</evidence>
<dbReference type="GO" id="GO:0003677">
    <property type="term" value="F:DNA binding"/>
    <property type="evidence" value="ECO:0007669"/>
    <property type="project" value="InterPro"/>
</dbReference>
<evidence type="ECO:0000259" key="6">
    <source>
        <dbReference type="Pfam" id="PF04542"/>
    </source>
</evidence>
<dbReference type="Pfam" id="PF08281">
    <property type="entry name" value="Sigma70_r4_2"/>
    <property type="match status" value="1"/>
</dbReference>
<dbReference type="InterPro" id="IPR013249">
    <property type="entry name" value="RNA_pol_sigma70_r4_t2"/>
</dbReference>
<dbReference type="SUPFAM" id="SSF54427">
    <property type="entry name" value="NTF2-like"/>
    <property type="match status" value="1"/>
</dbReference>
<dbReference type="GO" id="GO:0006352">
    <property type="term" value="P:DNA-templated transcription initiation"/>
    <property type="evidence" value="ECO:0007669"/>
    <property type="project" value="InterPro"/>
</dbReference>
<dbReference type="SUPFAM" id="SSF88946">
    <property type="entry name" value="Sigma2 domain of RNA polymerase sigma factors"/>
    <property type="match status" value="1"/>
</dbReference>
<dbReference type="Gene3D" id="1.10.10.10">
    <property type="entry name" value="Winged helix-like DNA-binding domain superfamily/Winged helix DNA-binding domain"/>
    <property type="match status" value="1"/>
</dbReference>
<dbReference type="InterPro" id="IPR032710">
    <property type="entry name" value="NTF2-like_dom_sf"/>
</dbReference>
<dbReference type="PANTHER" id="PTHR30173">
    <property type="entry name" value="SIGMA 19 FACTOR"/>
    <property type="match status" value="1"/>
</dbReference>
<evidence type="ECO:0000256" key="4">
    <source>
        <dbReference type="ARBA" id="ARBA00023082"/>
    </source>
</evidence>
<dbReference type="InterPro" id="IPR014284">
    <property type="entry name" value="RNA_pol_sigma-70_dom"/>
</dbReference>
<keyword evidence="5" id="KW-0804">Transcription</keyword>
<evidence type="ECO:0000256" key="2">
    <source>
        <dbReference type="ARBA" id="ARBA00011344"/>
    </source>
</evidence>
<dbReference type="NCBIfam" id="NF007214">
    <property type="entry name" value="PRK09636.1"/>
    <property type="match status" value="1"/>
</dbReference>
<keyword evidence="4" id="KW-0731">Sigma factor</keyword>
<dbReference type="AlphaFoldDB" id="A0A852Z5B0"/>
<dbReference type="Proteomes" id="UP000579605">
    <property type="component" value="Unassembled WGS sequence"/>
</dbReference>
<name>A0A852Z5B0_9ACTN</name>
<dbReference type="InterPro" id="IPR013324">
    <property type="entry name" value="RNA_pol_sigma_r3/r4-like"/>
</dbReference>
<evidence type="ECO:0000259" key="7">
    <source>
        <dbReference type="Pfam" id="PF08281"/>
    </source>
</evidence>
<dbReference type="InterPro" id="IPR013325">
    <property type="entry name" value="RNA_pol_sigma_r2"/>
</dbReference>
<dbReference type="InterPro" id="IPR007627">
    <property type="entry name" value="RNA_pol_sigma70_r2"/>
</dbReference>
<dbReference type="NCBIfam" id="TIGR02937">
    <property type="entry name" value="sigma70-ECF"/>
    <property type="match status" value="1"/>
</dbReference>
<dbReference type="EMBL" id="JACBZH010000001">
    <property type="protein sequence ID" value="NYH88041.1"/>
    <property type="molecule type" value="Genomic_DNA"/>
</dbReference>
<comment type="subunit">
    <text evidence="2">Interacts transiently with the RNA polymerase catalytic core formed by RpoA, RpoB, RpoC and RpoZ (2 alpha, 1 beta, 1 beta' and 1 omega subunit) to form the RNA polymerase holoenzyme that can initiate transcription.</text>
</comment>
<reference evidence="8 9" key="1">
    <citation type="submission" date="2020-07" db="EMBL/GenBank/DDBJ databases">
        <title>Sequencing the genomes of 1000 actinobacteria strains.</title>
        <authorList>
            <person name="Klenk H.-P."/>
        </authorList>
    </citation>
    <scope>NUCLEOTIDE SEQUENCE [LARGE SCALE GENOMIC DNA]</scope>
    <source>
        <strain evidence="8 9">DSM 18448</strain>
    </source>
</reference>
<protein>
    <submittedName>
        <fullName evidence="8">RNA polymerase sigma-70 factor (ECF subfamily)</fullName>
    </submittedName>
</protein>
<evidence type="ECO:0000256" key="5">
    <source>
        <dbReference type="ARBA" id="ARBA00023163"/>
    </source>
</evidence>
<keyword evidence="9" id="KW-1185">Reference proteome</keyword>
<proteinExistence type="inferred from homology"/>
<evidence type="ECO:0000313" key="8">
    <source>
        <dbReference type="EMBL" id="NYH88041.1"/>
    </source>
</evidence>
<keyword evidence="3" id="KW-0805">Transcription regulation</keyword>
<dbReference type="SUPFAM" id="SSF88659">
    <property type="entry name" value="Sigma3 and sigma4 domains of RNA polymerase sigma factors"/>
    <property type="match status" value="1"/>
</dbReference>
<comment type="caution">
    <text evidence="8">The sequence shown here is derived from an EMBL/GenBank/DDBJ whole genome shotgun (WGS) entry which is preliminary data.</text>
</comment>
<dbReference type="Pfam" id="PF04542">
    <property type="entry name" value="Sigma70_r2"/>
    <property type="match status" value="1"/>
</dbReference>
<dbReference type="PANTHER" id="PTHR30173:SF43">
    <property type="entry name" value="ECF RNA POLYMERASE SIGMA FACTOR SIGI-RELATED"/>
    <property type="match status" value="1"/>
</dbReference>